<reference evidence="2 3" key="1">
    <citation type="submission" date="2016-04" db="EMBL/GenBank/DDBJ databases">
        <title>Genome sequence of Methanobrevibacter filiformis DSM 11501.</title>
        <authorList>
            <person name="Poehlein A."/>
            <person name="Seedorf H."/>
            <person name="Daniel R."/>
        </authorList>
    </citation>
    <scope>NUCLEOTIDE SEQUENCE [LARGE SCALE GENOMIC DNA]</scope>
    <source>
        <strain evidence="2 3">DSM 11501</strain>
    </source>
</reference>
<dbReference type="InterPro" id="IPR047655">
    <property type="entry name" value="Transpos_IS630-like"/>
</dbReference>
<sequence length="220" mass="26292">MWCVKEIDNEYRKRMYKILKLYSEPYNPKYPIICFDEKHKQLISDVKNKIPMKPGSPEKYDYEYKRNGTANIFVAVDFKGGERDITVTDRRTKKDFALYIKHLVNNVFPEAKKLRIIMDNLNTHTYRSILETFEFNEAVELISKLTFYYTPKHASWLNIAEIEINAMDTQCTGRRIINKKLLINETTAYKNNRNKNKCKIKWNFTKNDADKKLSKYYINI</sequence>
<feature type="domain" description="Tc1-like transposase DDE" evidence="1">
    <location>
        <begin position="32"/>
        <end position="180"/>
    </location>
</feature>
<dbReference type="AlphaFoldDB" id="A0A166CDQ4"/>
<dbReference type="EMBL" id="LWMT01000157">
    <property type="protein sequence ID" value="KZX14400.1"/>
    <property type="molecule type" value="Genomic_DNA"/>
</dbReference>
<dbReference type="NCBIfam" id="NF033545">
    <property type="entry name" value="transpos_IS630"/>
    <property type="match status" value="1"/>
</dbReference>
<evidence type="ECO:0000259" key="1">
    <source>
        <dbReference type="Pfam" id="PF13358"/>
    </source>
</evidence>
<dbReference type="STRING" id="55758.MBFIL_08840"/>
<evidence type="ECO:0000313" key="3">
    <source>
        <dbReference type="Proteomes" id="UP000077066"/>
    </source>
</evidence>
<organism evidence="2 3">
    <name type="scientific">Methanobrevibacter filiformis</name>
    <dbReference type="NCBI Taxonomy" id="55758"/>
    <lineage>
        <taxon>Archaea</taxon>
        <taxon>Methanobacteriati</taxon>
        <taxon>Methanobacteriota</taxon>
        <taxon>Methanomada group</taxon>
        <taxon>Methanobacteria</taxon>
        <taxon>Methanobacteriales</taxon>
        <taxon>Methanobacteriaceae</taxon>
        <taxon>Methanobrevibacter</taxon>
    </lineage>
</organism>
<dbReference type="Pfam" id="PF13358">
    <property type="entry name" value="DDE_3"/>
    <property type="match status" value="1"/>
</dbReference>
<name>A0A166CDQ4_9EURY</name>
<comment type="caution">
    <text evidence="2">The sequence shown here is derived from an EMBL/GenBank/DDBJ whole genome shotgun (WGS) entry which is preliminary data.</text>
</comment>
<keyword evidence="3" id="KW-1185">Reference proteome</keyword>
<dbReference type="Proteomes" id="UP000077066">
    <property type="component" value="Unassembled WGS sequence"/>
</dbReference>
<dbReference type="InterPro" id="IPR038717">
    <property type="entry name" value="Tc1-like_DDE_dom"/>
</dbReference>
<accession>A0A166CDQ4</accession>
<protein>
    <recommendedName>
        <fullName evidence="1">Tc1-like transposase DDE domain-containing protein</fullName>
    </recommendedName>
</protein>
<proteinExistence type="predicted"/>
<dbReference type="PATRIC" id="fig|55758.3.peg.997"/>
<evidence type="ECO:0000313" key="2">
    <source>
        <dbReference type="EMBL" id="KZX14400.1"/>
    </source>
</evidence>
<gene>
    <name evidence="2" type="ORF">MBFIL_08840</name>
</gene>